<protein>
    <submittedName>
        <fullName evidence="2">Uncharacterized protein</fullName>
    </submittedName>
</protein>
<feature type="compositionally biased region" description="Basic residues" evidence="1">
    <location>
        <begin position="606"/>
        <end position="621"/>
    </location>
</feature>
<feature type="compositionally biased region" description="Basic and acidic residues" evidence="1">
    <location>
        <begin position="22"/>
        <end position="42"/>
    </location>
</feature>
<feature type="compositionally biased region" description="Polar residues" evidence="1">
    <location>
        <begin position="817"/>
        <end position="827"/>
    </location>
</feature>
<feature type="region of interest" description="Disordered" evidence="1">
    <location>
        <begin position="554"/>
        <end position="575"/>
    </location>
</feature>
<accession>A0AAD1XJN0</accession>
<proteinExistence type="predicted"/>
<dbReference type="Proteomes" id="UP001295684">
    <property type="component" value="Unassembled WGS sequence"/>
</dbReference>
<reference evidence="2" key="1">
    <citation type="submission" date="2023-07" db="EMBL/GenBank/DDBJ databases">
        <authorList>
            <consortium name="AG Swart"/>
            <person name="Singh M."/>
            <person name="Singh A."/>
            <person name="Seah K."/>
            <person name="Emmerich C."/>
        </authorList>
    </citation>
    <scope>NUCLEOTIDE SEQUENCE</scope>
    <source>
        <strain evidence="2">DP1</strain>
    </source>
</reference>
<evidence type="ECO:0000313" key="3">
    <source>
        <dbReference type="Proteomes" id="UP001295684"/>
    </source>
</evidence>
<dbReference type="EMBL" id="CAMPGE010015235">
    <property type="protein sequence ID" value="CAI2373869.1"/>
    <property type="molecule type" value="Genomic_DNA"/>
</dbReference>
<comment type="caution">
    <text evidence="2">The sequence shown here is derived from an EMBL/GenBank/DDBJ whole genome shotgun (WGS) entry which is preliminary data.</text>
</comment>
<name>A0AAD1XJN0_EUPCR</name>
<feature type="region of interest" description="Disordered" evidence="1">
    <location>
        <begin position="600"/>
        <end position="631"/>
    </location>
</feature>
<feature type="compositionally biased region" description="Basic and acidic residues" evidence="1">
    <location>
        <begin position="554"/>
        <end position="564"/>
    </location>
</feature>
<feature type="region of interest" description="Disordered" evidence="1">
    <location>
        <begin position="655"/>
        <end position="679"/>
    </location>
</feature>
<organism evidence="2 3">
    <name type="scientific">Euplotes crassus</name>
    <dbReference type="NCBI Taxonomy" id="5936"/>
    <lineage>
        <taxon>Eukaryota</taxon>
        <taxon>Sar</taxon>
        <taxon>Alveolata</taxon>
        <taxon>Ciliophora</taxon>
        <taxon>Intramacronucleata</taxon>
        <taxon>Spirotrichea</taxon>
        <taxon>Hypotrichia</taxon>
        <taxon>Euplotida</taxon>
        <taxon>Euplotidae</taxon>
        <taxon>Moneuplotes</taxon>
    </lineage>
</organism>
<dbReference type="AlphaFoldDB" id="A0AAD1XJN0"/>
<feature type="region of interest" description="Disordered" evidence="1">
    <location>
        <begin position="814"/>
        <end position="840"/>
    </location>
</feature>
<gene>
    <name evidence="2" type="ORF">ECRASSUSDP1_LOCUS15218</name>
</gene>
<sequence>MKVHLGSHSDSLFLTHIQLPPDPEKPQKEQQETDHVIKTKDKKEKKKYVSKKKEIEAYYNKLDQKEPKKRPQTSRACMNEPEITASELLDDNSVLVFCKLCKCAFQPFQIKKIVTMKMLSVLRSHYNKRGIFKFDHFTKFKDTKRTCKVCDLCYQIIIAEHDLIHTTERFAKLQGIPIEDPNNEKKVVKDKNYITSDIFKCKLKQWRLMFYFDVMRDFPLKDLLKKQKLKNGLYLQMRLANYITKFPLNYKDLIETSKPKNSLMTPMRRMMASHRKRLSSTKNVLKSKFVDDALKHYKVNKSREIKFKTRSDSFEAEISKPCQEIPRKHVNLNCNKLRIHYFFTEDYTIDSFINNTVVDLRLTDGESWKEVIAEGKITLGSVDKVVNSTIHNIVYKQSHKGENLDEIIRMENVNAYMFFKNNQLDPYYMKVKVSYKFDQEIQTEKLDLWKYNGIFLPKNSYFNSNALPIEWLEMFERKETLVELEEKETEAIMSSFIKRQKAGCPIDPVSFLNRINLKPKRPKSSYNGFSFKKPCGPVQSGVLGSFTYLDSKKDLKPTDSEATKDKKRCKKGKSPKILTLKSRLRTLSEIEKSVEIANEKKGSPLKNKKILKSPKKKRKARNTSSQMMTKQRKFPLVPLLGRSKSQVSIEPLEDDPQALTAKNGENDDCDHTLPTKRNRTKTRENLIKQRIKSARRDPFGDNKGIDLRIKVKSARNNQSSKRRPKTARMIAHRPGNKYTKKINQFTGKVNIMAVKVPFKSSKQTRKAIDIDDFNVDAEMDEIEKNIQNREHSSIFEFSSRPYDQEITLTKRGKRFSETQTTDKSASYFSKRRNQPKKEKPVKDLFFSHKSVFKKGKSLKDLKKMI</sequence>
<evidence type="ECO:0000313" key="2">
    <source>
        <dbReference type="EMBL" id="CAI2373869.1"/>
    </source>
</evidence>
<feature type="compositionally biased region" description="Basic residues" evidence="1">
    <location>
        <begin position="565"/>
        <end position="574"/>
    </location>
</feature>
<evidence type="ECO:0000256" key="1">
    <source>
        <dbReference type="SAM" id="MobiDB-lite"/>
    </source>
</evidence>
<feature type="region of interest" description="Disordered" evidence="1">
    <location>
        <begin position="1"/>
        <end position="45"/>
    </location>
</feature>
<keyword evidence="3" id="KW-1185">Reference proteome</keyword>